<dbReference type="Gene3D" id="3.40.50.300">
    <property type="entry name" value="P-loop containing nucleotide triphosphate hydrolases"/>
    <property type="match status" value="1"/>
</dbReference>
<keyword evidence="4" id="KW-1185">Reference proteome</keyword>
<reference evidence="3" key="1">
    <citation type="submission" date="2022-08" db="EMBL/GenBank/DDBJ databases">
        <title>Complete genome sequence of Mycoplasma molare type strain H 542.</title>
        <authorList>
            <person name="Spergser J."/>
        </authorList>
    </citation>
    <scope>NUCLEOTIDE SEQUENCE</scope>
    <source>
        <strain evidence="3">H 542</strain>
    </source>
</reference>
<dbReference type="Proteomes" id="UP001058364">
    <property type="component" value="Chromosome"/>
</dbReference>
<evidence type="ECO:0000259" key="1">
    <source>
        <dbReference type="Pfam" id="PF03354"/>
    </source>
</evidence>
<dbReference type="InterPro" id="IPR046461">
    <property type="entry name" value="TerL_ATPase"/>
</dbReference>
<sequence>MQIFNTPYWDKVKNFFKANTNWDEPTQYALKVFNGEILASKMVIYATARHLLFLYRSKTEETFPFIYQPETFEKLQKFASKIIIPEINRPFIFTDFRKFISGFVFGWTFKDDTDSLITNEVFDVEARKQWKSSYWAMIALATTRGLLKDGKSEVYFCGPHKDSSKIPYNIALGYIKKSKELKKMFERANSIRIVSTKQGEIKALPFDKAGIEGKNPSLVILTEYHLHKDDTMQESAKSSKNLSRKNQLIVYDTTKGSNRESACFYREQDYKHFLEQQIENPETIHKNYSIFLFCAELDEEDWEQWDNPDLWKKANPGLGITVSLDDLKDEHSKITSLQAQAEFKIKRLGIWVNTGFAYFDYSLIAESQEANKKWVEEYLSKNNIKELNALVGLDLSGINDTTALVLNFEIPKQDGSGTIYVFKAHNFIPENAIEKKELSDKARYREWHKQGHLSISKGDVIDYSMVVNKLREWKDNYKIEKLLYDKWRFFTIKEHLLKTNIFHESEIQEVKQGVYLNPAFQQFEVKLRNKEIYFLDNNGILINHTLNVEIKNTTSGSGTFFIRKVNENFRIDAFIAALNTISERHNVASKEVETTFDIITI</sequence>
<evidence type="ECO:0000259" key="2">
    <source>
        <dbReference type="Pfam" id="PF20441"/>
    </source>
</evidence>
<dbReference type="InterPro" id="IPR005021">
    <property type="entry name" value="Terminase_largesu-like"/>
</dbReference>
<dbReference type="RefSeq" id="WP_027123086.1">
    <property type="nucleotide sequence ID" value="NZ_CP103423.1"/>
</dbReference>
<dbReference type="PANTHER" id="PTHR41287">
    <property type="match status" value="1"/>
</dbReference>
<dbReference type="Pfam" id="PF03354">
    <property type="entry name" value="TerL_ATPase"/>
    <property type="match status" value="1"/>
</dbReference>
<dbReference type="EMBL" id="CP103423">
    <property type="protein sequence ID" value="UWD34062.1"/>
    <property type="molecule type" value="Genomic_DNA"/>
</dbReference>
<dbReference type="InterPro" id="IPR046462">
    <property type="entry name" value="TerL_nuclease"/>
</dbReference>
<evidence type="ECO:0000313" key="4">
    <source>
        <dbReference type="Proteomes" id="UP001058364"/>
    </source>
</evidence>
<dbReference type="PANTHER" id="PTHR41287:SF1">
    <property type="entry name" value="PROTEIN YMFN"/>
    <property type="match status" value="1"/>
</dbReference>
<evidence type="ECO:0000313" key="3">
    <source>
        <dbReference type="EMBL" id="UWD34062.1"/>
    </source>
</evidence>
<organism evidence="3 4">
    <name type="scientific">Mesomycoplasma molare</name>
    <dbReference type="NCBI Taxonomy" id="171288"/>
    <lineage>
        <taxon>Bacteria</taxon>
        <taxon>Bacillati</taxon>
        <taxon>Mycoplasmatota</taxon>
        <taxon>Mycoplasmoidales</taxon>
        <taxon>Metamycoplasmataceae</taxon>
        <taxon>Mesomycoplasma</taxon>
    </lineage>
</organism>
<proteinExistence type="predicted"/>
<gene>
    <name evidence="3" type="ORF">NX772_03070</name>
</gene>
<feature type="domain" description="Terminase large subunit-like endonuclease" evidence="2">
    <location>
        <begin position="287"/>
        <end position="582"/>
    </location>
</feature>
<accession>A0ABY5TTR9</accession>
<name>A0ABY5TTR9_9BACT</name>
<protein>
    <submittedName>
        <fullName evidence="3">Terminase large subunit</fullName>
    </submittedName>
</protein>
<dbReference type="InterPro" id="IPR027417">
    <property type="entry name" value="P-loop_NTPase"/>
</dbReference>
<feature type="domain" description="Terminase large subunit-like ATPase" evidence="1">
    <location>
        <begin position="96"/>
        <end position="267"/>
    </location>
</feature>
<dbReference type="Pfam" id="PF20441">
    <property type="entry name" value="TerL_nuclease"/>
    <property type="match status" value="1"/>
</dbReference>